<proteinExistence type="predicted"/>
<dbReference type="PANTHER" id="PTHR10773">
    <property type="entry name" value="DNA-DIRECTED RNA POLYMERASES I, II, AND III SUBUNIT RPABC2"/>
    <property type="match status" value="1"/>
</dbReference>
<evidence type="ECO:0000256" key="1">
    <source>
        <dbReference type="SAM" id="MobiDB-lite"/>
    </source>
</evidence>
<feature type="compositionally biased region" description="Polar residues" evidence="1">
    <location>
        <begin position="76"/>
        <end position="101"/>
    </location>
</feature>
<dbReference type="PANTHER" id="PTHR10773:SF19">
    <property type="match status" value="1"/>
</dbReference>
<dbReference type="AlphaFoldDB" id="A0A6P7GS58"/>
<feature type="region of interest" description="Disordered" evidence="1">
    <location>
        <begin position="55"/>
        <end position="167"/>
    </location>
</feature>
<sequence length="475" mass="55047">MKNETKTSSSIIGFKYCLEKNTFNFLRHLYYIIMIKMSNRARLLLNMASNKNRISRSNAVNPDNLLHNNTDKLSDNFYSKSTPSQEDMQNLCSEPSTYTTNTDDKLHSYRTPQLSPQRTEDESEIDDSDNDSDFKVTHPKKRRLVVPAIVRRSASSSTSTSSSSSSCASDCTECLNNQNSLPAENVSRAEQEDGANVSDTNPLSETVVQFSEQTSPVQDKICKKRRKQPQKWKSNVSKALRNSGQAYQSMSKSKKYISERKVRPPCGVKCRLGCTLKIDECVRHGLFDKFWKLKDLQLQREFVVRCSQPIRSKYRYSCTQNLRKLNTAFFFDINYQRVRVCKTFFKSTLDLNNKQIYTAISKKNNTGFVDKDLRGRHGKQPTIDPVVRECMHKFISNIPRVESHHLRAQTSREYIHCDLSLADLYRDFKSQQENNNLPFASLTTFSRVFNNEYNISFYVPKKDQCDLHERYFDSF</sequence>
<name>A0A6P7GS58_DIAVI</name>
<feature type="compositionally biased region" description="Acidic residues" evidence="1">
    <location>
        <begin position="121"/>
        <end position="131"/>
    </location>
</feature>
<protein>
    <submittedName>
        <fullName evidence="2">Uncharacterized protein LOC114341517</fullName>
    </submittedName>
</protein>
<dbReference type="RefSeq" id="XP_028148118.1">
    <property type="nucleotide sequence ID" value="XM_028292317.1"/>
</dbReference>
<gene>
    <name evidence="2" type="primary">LOC114341517</name>
</gene>
<accession>A0A6P7GS58</accession>
<reference evidence="2" key="1">
    <citation type="submission" date="2025-08" db="UniProtKB">
        <authorList>
            <consortium name="RefSeq"/>
        </authorList>
    </citation>
    <scope>IDENTIFICATION</scope>
    <source>
        <tissue evidence="2">Whole insect</tissue>
    </source>
</reference>
<feature type="region of interest" description="Disordered" evidence="1">
    <location>
        <begin position="182"/>
        <end position="201"/>
    </location>
</feature>
<organism evidence="2">
    <name type="scientific">Diabrotica virgifera virgifera</name>
    <name type="common">western corn rootworm</name>
    <dbReference type="NCBI Taxonomy" id="50390"/>
    <lineage>
        <taxon>Eukaryota</taxon>
        <taxon>Metazoa</taxon>
        <taxon>Ecdysozoa</taxon>
        <taxon>Arthropoda</taxon>
        <taxon>Hexapoda</taxon>
        <taxon>Insecta</taxon>
        <taxon>Pterygota</taxon>
        <taxon>Neoptera</taxon>
        <taxon>Endopterygota</taxon>
        <taxon>Coleoptera</taxon>
        <taxon>Polyphaga</taxon>
        <taxon>Cucujiformia</taxon>
        <taxon>Chrysomeloidea</taxon>
        <taxon>Chrysomelidae</taxon>
        <taxon>Galerucinae</taxon>
        <taxon>Diabroticina</taxon>
        <taxon>Diabroticites</taxon>
        <taxon>Diabrotica</taxon>
    </lineage>
</organism>
<evidence type="ECO:0000313" key="2">
    <source>
        <dbReference type="RefSeq" id="XP_028148118.1"/>
    </source>
</evidence>
<feature type="compositionally biased region" description="Low complexity" evidence="1">
    <location>
        <begin position="153"/>
        <end position="167"/>
    </location>
</feature>
<dbReference type="InParanoid" id="A0A6P7GS58"/>